<protein>
    <recommendedName>
        <fullName evidence="1">Rhodanese domain-containing protein</fullName>
    </recommendedName>
</protein>
<evidence type="ECO:0000313" key="3">
    <source>
        <dbReference type="Proteomes" id="UP001482620"/>
    </source>
</evidence>
<comment type="caution">
    <text evidence="2">The sequence shown here is derived from an EMBL/GenBank/DDBJ whole genome shotgun (WGS) entry which is preliminary data.</text>
</comment>
<keyword evidence="3" id="KW-1185">Reference proteome</keyword>
<evidence type="ECO:0000313" key="2">
    <source>
        <dbReference type="EMBL" id="MEQ2244233.1"/>
    </source>
</evidence>
<sequence length="123" mass="13620">MITGGTNEQQGEPTACSHVDVLVSLDFDFPVLLPAMAEITMCEPGELYNLLNQRRCVSRLAEINYLCLIDAQETQDYRTGHIVTAKNVKMGADGSCYLPDAVEIDSMQRIVVYDSNTSCLLEQ</sequence>
<dbReference type="Pfam" id="PF00581">
    <property type="entry name" value="Rhodanese"/>
    <property type="match status" value="1"/>
</dbReference>
<reference evidence="2 3" key="1">
    <citation type="submission" date="2021-06" db="EMBL/GenBank/DDBJ databases">
        <authorList>
            <person name="Palmer J.M."/>
        </authorList>
    </citation>
    <scope>NUCLEOTIDE SEQUENCE [LARGE SCALE GENOMIC DNA]</scope>
    <source>
        <strain evidence="3">if_2019</strain>
        <tissue evidence="2">Muscle</tissue>
    </source>
</reference>
<name>A0ABV0UG73_9TELE</name>
<dbReference type="InterPro" id="IPR053272">
    <property type="entry name" value="STY_interacting-like"/>
</dbReference>
<dbReference type="SUPFAM" id="SSF52821">
    <property type="entry name" value="Rhodanese/Cell cycle control phosphatase"/>
    <property type="match status" value="1"/>
</dbReference>
<feature type="domain" description="Rhodanese" evidence="1">
    <location>
        <begin position="57"/>
        <end position="119"/>
    </location>
</feature>
<accession>A0ABV0UG73</accession>
<dbReference type="InterPro" id="IPR001763">
    <property type="entry name" value="Rhodanese-like_dom"/>
</dbReference>
<dbReference type="EMBL" id="JAHRIQ010070815">
    <property type="protein sequence ID" value="MEQ2244233.1"/>
    <property type="molecule type" value="Genomic_DNA"/>
</dbReference>
<feature type="non-terminal residue" evidence="2">
    <location>
        <position position="123"/>
    </location>
</feature>
<dbReference type="PANTHER" id="PTHR46659:SF1">
    <property type="entry name" value="SERINE_THREONINE_TYROSINE-INTERACTING-LIKE PROTEIN 1"/>
    <property type="match status" value="1"/>
</dbReference>
<dbReference type="PANTHER" id="PTHR46659">
    <property type="entry name" value="SERINE/THREONINE/TYROSINE-INTERACTING-LIKE PROTEIN 1"/>
    <property type="match status" value="1"/>
</dbReference>
<evidence type="ECO:0000259" key="1">
    <source>
        <dbReference type="Pfam" id="PF00581"/>
    </source>
</evidence>
<organism evidence="2 3">
    <name type="scientific">Ilyodon furcidens</name>
    <name type="common">goldbreast splitfin</name>
    <dbReference type="NCBI Taxonomy" id="33524"/>
    <lineage>
        <taxon>Eukaryota</taxon>
        <taxon>Metazoa</taxon>
        <taxon>Chordata</taxon>
        <taxon>Craniata</taxon>
        <taxon>Vertebrata</taxon>
        <taxon>Euteleostomi</taxon>
        <taxon>Actinopterygii</taxon>
        <taxon>Neopterygii</taxon>
        <taxon>Teleostei</taxon>
        <taxon>Neoteleostei</taxon>
        <taxon>Acanthomorphata</taxon>
        <taxon>Ovalentaria</taxon>
        <taxon>Atherinomorphae</taxon>
        <taxon>Cyprinodontiformes</taxon>
        <taxon>Goodeidae</taxon>
        <taxon>Ilyodon</taxon>
    </lineage>
</organism>
<dbReference type="Proteomes" id="UP001482620">
    <property type="component" value="Unassembled WGS sequence"/>
</dbReference>
<gene>
    <name evidence="2" type="ORF">ILYODFUR_015060</name>
</gene>
<dbReference type="InterPro" id="IPR036873">
    <property type="entry name" value="Rhodanese-like_dom_sf"/>
</dbReference>
<proteinExistence type="predicted"/>